<dbReference type="InterPro" id="IPR051012">
    <property type="entry name" value="CellSynth/LPSAsmb/PSIAsmb"/>
</dbReference>
<accession>A0ABQ6LWW6</accession>
<dbReference type="Gene3D" id="1.25.40.10">
    <property type="entry name" value="Tetratricopeptide repeat domain"/>
    <property type="match status" value="2"/>
</dbReference>
<feature type="transmembrane region" description="Helical" evidence="3">
    <location>
        <begin position="46"/>
        <end position="69"/>
    </location>
</feature>
<organism evidence="4 5">
    <name type="scientific">Biformimicrobium ophioploci</name>
    <dbReference type="NCBI Taxonomy" id="3036711"/>
    <lineage>
        <taxon>Bacteria</taxon>
        <taxon>Pseudomonadati</taxon>
        <taxon>Pseudomonadota</taxon>
        <taxon>Gammaproteobacteria</taxon>
        <taxon>Cellvibrionales</taxon>
        <taxon>Microbulbiferaceae</taxon>
        <taxon>Biformimicrobium</taxon>
    </lineage>
</organism>
<name>A0ABQ6LWW6_9GAMM</name>
<reference evidence="4 5" key="1">
    <citation type="submission" date="2023-04" db="EMBL/GenBank/DDBJ databases">
        <title>Marinobulbifer ophiurae gen. nov., sp. Nov., isolate from tissue of brittle star Ophioplocus japonicus.</title>
        <authorList>
            <person name="Kawano K."/>
            <person name="Sawayama S."/>
            <person name="Nakagawa S."/>
        </authorList>
    </citation>
    <scope>NUCLEOTIDE SEQUENCE [LARGE SCALE GENOMIC DNA]</scope>
    <source>
        <strain evidence="4 5">NKW57</strain>
    </source>
</reference>
<dbReference type="PANTHER" id="PTHR45586:SF1">
    <property type="entry name" value="LIPOPOLYSACCHARIDE ASSEMBLY PROTEIN B"/>
    <property type="match status" value="1"/>
</dbReference>
<dbReference type="PANTHER" id="PTHR45586">
    <property type="entry name" value="TPR REPEAT-CONTAINING PROTEIN PA4667"/>
    <property type="match status" value="1"/>
</dbReference>
<dbReference type="SUPFAM" id="SSF48452">
    <property type="entry name" value="TPR-like"/>
    <property type="match status" value="1"/>
</dbReference>
<keyword evidence="3" id="KW-0812">Transmembrane</keyword>
<keyword evidence="1" id="KW-0677">Repeat</keyword>
<keyword evidence="3" id="KW-1133">Transmembrane helix</keyword>
<dbReference type="RefSeq" id="WP_285763046.1">
    <property type="nucleotide sequence ID" value="NZ_BSYJ01000002.1"/>
</dbReference>
<dbReference type="Pfam" id="PF14559">
    <property type="entry name" value="TPR_19"/>
    <property type="match status" value="1"/>
</dbReference>
<dbReference type="EMBL" id="BSYJ01000002">
    <property type="protein sequence ID" value="GMG86512.1"/>
    <property type="molecule type" value="Genomic_DNA"/>
</dbReference>
<gene>
    <name evidence="4" type="ORF">MNKW57_08330</name>
</gene>
<feature type="transmembrane region" description="Helical" evidence="3">
    <location>
        <begin position="12"/>
        <end position="34"/>
    </location>
</feature>
<evidence type="ECO:0000256" key="3">
    <source>
        <dbReference type="SAM" id="Phobius"/>
    </source>
</evidence>
<dbReference type="Gene3D" id="3.40.50.10610">
    <property type="entry name" value="ABC-type transport auxiliary lipoprotein component"/>
    <property type="match status" value="1"/>
</dbReference>
<evidence type="ECO:0000313" key="4">
    <source>
        <dbReference type="EMBL" id="GMG86512.1"/>
    </source>
</evidence>
<keyword evidence="5" id="KW-1185">Reference proteome</keyword>
<evidence type="ECO:0000256" key="2">
    <source>
        <dbReference type="ARBA" id="ARBA00022803"/>
    </source>
</evidence>
<sequence>MRQIISELKRRNIFRVAGVYVVVSWIIIQIAVAVEAPLSLPGWTDTMVIILLALGLPVSMVFTWAFEITPDGIRRTRAEKTDAPKPGLRVTDWALALLIIVLIGVSARPYFAPTGSATTDLATLPPSIAVLPFADMSPDKDQEYFSDGISEEILNVLAKTSGLQVAARTSSFSFKGQDDDIRKIGELLDVAHVLEGSVRKFGNRVRITAQLIRADNGYHLWSETYDRDLKDIFALQDEISAQILGAMKVHLLNEQPRSHAVNENLEAYDYYLRGKHLQAKRVPEAIEEAANHFEKAIALSPQFPEAHAALAQNYMLMRNGITTYGEMTDEQARTLAGPHVKLAQSLAPDLPEAHALVYFMADTEKEKRAGLTRALELNPNYSEALAWRALLNMQHGRPGDARADLERARKTDPLSLLININLANLYLELRLLDEARTPIETLRAIAPESRQTKGILHRLSIVEGNYAEAVARALNMVKTRTYTIYTLYWLNGYLPAINISTAPLYDAYEVNGKAFWKADEAWNNGDLDLALSLTRKHFKSSKKEDPFSTVQYAGLLFMHGEQQQARALVESMLARGNEQSLPPCLLHSQVLFVGMQFEEALKTTGELCAKMFSRPPEEMSWEKSQTGFAYFAVRGETEAAIALLENAVKKGAPLLHSSYRLAIPYVADHPKLAGLLSTLEQRAAALRTEVLDGLARLDPELHAQLMLADTTVH</sequence>
<protein>
    <recommendedName>
        <fullName evidence="6">Tetratricopeptide repeat protein</fullName>
    </recommendedName>
</protein>
<comment type="caution">
    <text evidence="4">The sequence shown here is derived from an EMBL/GenBank/DDBJ whole genome shotgun (WGS) entry which is preliminary data.</text>
</comment>
<feature type="transmembrane region" description="Helical" evidence="3">
    <location>
        <begin position="90"/>
        <end position="111"/>
    </location>
</feature>
<evidence type="ECO:0000256" key="1">
    <source>
        <dbReference type="ARBA" id="ARBA00022737"/>
    </source>
</evidence>
<keyword evidence="3" id="KW-0472">Membrane</keyword>
<dbReference type="InterPro" id="IPR011990">
    <property type="entry name" value="TPR-like_helical_dom_sf"/>
</dbReference>
<keyword evidence="2" id="KW-0802">TPR repeat</keyword>
<proteinExistence type="predicted"/>
<dbReference type="Proteomes" id="UP001224392">
    <property type="component" value="Unassembled WGS sequence"/>
</dbReference>
<evidence type="ECO:0000313" key="5">
    <source>
        <dbReference type="Proteomes" id="UP001224392"/>
    </source>
</evidence>
<evidence type="ECO:0008006" key="6">
    <source>
        <dbReference type="Google" id="ProtNLM"/>
    </source>
</evidence>